<gene>
    <name evidence="2" type="ORF">EOK75_19930</name>
</gene>
<dbReference type="EMBL" id="CP039965">
    <property type="protein sequence ID" value="QCO57922.1"/>
    <property type="molecule type" value="Genomic_DNA"/>
</dbReference>
<keyword evidence="3" id="KW-1185">Reference proteome</keyword>
<keyword evidence="2" id="KW-0614">Plasmid</keyword>
<feature type="transmembrane region" description="Helical" evidence="1">
    <location>
        <begin position="7"/>
        <end position="29"/>
    </location>
</feature>
<accession>A0A4P8EM09</accession>
<dbReference type="AlphaFoldDB" id="A0A4P8EM09"/>
<keyword evidence="1" id="KW-1133">Transmembrane helix</keyword>
<dbReference type="OrthoDB" id="7510999at2"/>
<keyword evidence="1" id="KW-0472">Membrane</keyword>
<dbReference type="KEGG" id="pseb:EOK75_19930"/>
<geneLocation type="plasmid" evidence="2 3">
    <name>unnamed1</name>
</geneLocation>
<name>A0A4P8EM09_9RHOB</name>
<dbReference type="Proteomes" id="UP000298631">
    <property type="component" value="Plasmid unnamed1"/>
</dbReference>
<protein>
    <submittedName>
        <fullName evidence="2">CTP synthetase</fullName>
    </submittedName>
</protein>
<feature type="transmembrane region" description="Helical" evidence="1">
    <location>
        <begin position="35"/>
        <end position="54"/>
    </location>
</feature>
<evidence type="ECO:0000313" key="2">
    <source>
        <dbReference type="EMBL" id="QCO57922.1"/>
    </source>
</evidence>
<keyword evidence="1" id="KW-0812">Transmembrane</keyword>
<dbReference type="RefSeq" id="WP_137195731.1">
    <property type="nucleotide sequence ID" value="NZ_CP039965.1"/>
</dbReference>
<evidence type="ECO:0000256" key="1">
    <source>
        <dbReference type="SAM" id="Phobius"/>
    </source>
</evidence>
<reference evidence="2 3" key="1">
    <citation type="submission" date="2019-05" db="EMBL/GenBank/DDBJ databases">
        <title>Pseudorhodobacter turbinis sp. nov., isolated from the gut of the Korean turban shell.</title>
        <authorList>
            <person name="Jeong Y.-S."/>
            <person name="Kang W.-R."/>
            <person name="Bae J.-W."/>
        </authorList>
    </citation>
    <scope>NUCLEOTIDE SEQUENCE [LARGE SCALE GENOMIC DNA]</scope>
    <source>
        <strain evidence="2 3">S12M18</strain>
        <plasmid evidence="2 3">unnamed1</plasmid>
    </source>
</reference>
<sequence>MTRLMMILFSIISTTLMGVGMIVALVTGYDTLNPLLVAIAIGFVAAFPASWLVAKQITG</sequence>
<proteinExistence type="predicted"/>
<evidence type="ECO:0000313" key="3">
    <source>
        <dbReference type="Proteomes" id="UP000298631"/>
    </source>
</evidence>
<organism evidence="2 3">
    <name type="scientific">Pseudorhodobacter turbinis</name>
    <dbReference type="NCBI Taxonomy" id="2500533"/>
    <lineage>
        <taxon>Bacteria</taxon>
        <taxon>Pseudomonadati</taxon>
        <taxon>Pseudomonadota</taxon>
        <taxon>Alphaproteobacteria</taxon>
        <taxon>Rhodobacterales</taxon>
        <taxon>Paracoccaceae</taxon>
        <taxon>Pseudorhodobacter</taxon>
    </lineage>
</organism>